<protein>
    <recommendedName>
        <fullName evidence="4">YfhO family protein</fullName>
    </recommendedName>
</protein>
<feature type="transmembrane region" description="Helical" evidence="1">
    <location>
        <begin position="276"/>
        <end position="298"/>
    </location>
</feature>
<keyword evidence="1" id="KW-0812">Transmembrane</keyword>
<feature type="non-terminal residue" evidence="2">
    <location>
        <position position="1"/>
    </location>
</feature>
<feature type="transmembrane region" description="Helical" evidence="1">
    <location>
        <begin position="125"/>
        <end position="144"/>
    </location>
</feature>
<dbReference type="PANTHER" id="PTHR38454:SF1">
    <property type="entry name" value="INTEGRAL MEMBRANE PROTEIN"/>
    <property type="match status" value="1"/>
</dbReference>
<dbReference type="PANTHER" id="PTHR38454">
    <property type="entry name" value="INTEGRAL MEMBRANE PROTEIN-RELATED"/>
    <property type="match status" value="1"/>
</dbReference>
<comment type="caution">
    <text evidence="2">The sequence shown here is derived from an EMBL/GenBank/DDBJ whole genome shotgun (WGS) entry which is preliminary data.</text>
</comment>
<evidence type="ECO:0000313" key="3">
    <source>
        <dbReference type="Proteomes" id="UP000051861"/>
    </source>
</evidence>
<reference evidence="2 3" key="1">
    <citation type="journal article" date="2015" name="Microbiome">
        <title>Genomic resolution of linkages in carbon, nitrogen, and sulfur cycling among widespread estuary sediment bacteria.</title>
        <authorList>
            <person name="Baker B.J."/>
            <person name="Lazar C.S."/>
            <person name="Teske A.P."/>
            <person name="Dick G.J."/>
        </authorList>
    </citation>
    <scope>NUCLEOTIDE SEQUENCE [LARGE SCALE GENOMIC DNA]</scope>
    <source>
        <strain evidence="2">DG_54_3</strain>
    </source>
</reference>
<dbReference type="AlphaFoldDB" id="A0A0S7XRH1"/>
<evidence type="ECO:0000313" key="2">
    <source>
        <dbReference type="EMBL" id="KPJ65015.1"/>
    </source>
</evidence>
<gene>
    <name evidence="2" type="ORF">AMJ44_11410</name>
</gene>
<organism evidence="2 3">
    <name type="scientific">candidate division WOR-1 bacterium DG_54_3</name>
    <dbReference type="NCBI Taxonomy" id="1703775"/>
    <lineage>
        <taxon>Bacteria</taxon>
        <taxon>Bacillati</taxon>
        <taxon>Saganbacteria</taxon>
    </lineage>
</organism>
<name>A0A0S7XRH1_UNCSA</name>
<dbReference type="InterPro" id="IPR018580">
    <property type="entry name" value="Uncharacterised_YfhO"/>
</dbReference>
<dbReference type="Pfam" id="PF09586">
    <property type="entry name" value="YfhO"/>
    <property type="match status" value="2"/>
</dbReference>
<evidence type="ECO:0008006" key="4">
    <source>
        <dbReference type="Google" id="ProtNLM"/>
    </source>
</evidence>
<dbReference type="Proteomes" id="UP000051861">
    <property type="component" value="Unassembled WGS sequence"/>
</dbReference>
<feature type="transmembrane region" description="Helical" evidence="1">
    <location>
        <begin position="20"/>
        <end position="36"/>
    </location>
</feature>
<dbReference type="EMBL" id="LIZX01000146">
    <property type="protein sequence ID" value="KPJ65015.1"/>
    <property type="molecule type" value="Genomic_DNA"/>
</dbReference>
<feature type="transmembrane region" description="Helical" evidence="1">
    <location>
        <begin position="305"/>
        <end position="322"/>
    </location>
</feature>
<accession>A0A0S7XRH1</accession>
<proteinExistence type="predicted"/>
<feature type="transmembrane region" description="Helical" evidence="1">
    <location>
        <begin position="557"/>
        <end position="580"/>
    </location>
</feature>
<feature type="transmembrane region" description="Helical" evidence="1">
    <location>
        <begin position="151"/>
        <end position="170"/>
    </location>
</feature>
<keyword evidence="1" id="KW-1133">Transmembrane helix</keyword>
<evidence type="ECO:0000256" key="1">
    <source>
        <dbReference type="SAM" id="Phobius"/>
    </source>
</evidence>
<feature type="transmembrane region" description="Helical" evidence="1">
    <location>
        <begin position="228"/>
        <end position="247"/>
    </location>
</feature>
<sequence>NFSILGLLLALQFLGGEPTIIYLTVWFLVFYALVFSQKSWRAILADLGGLLLSGLVAVGLIAVQLLPFVELLLLSDRVVRTAYELVTMWSFPPRELLTFIFPFFFGNLSQFGSYTETLLGKTHQAWLISPYLGIFPLIFVFLSFRRERAKPLFFTATALISLLLAFGKYMPIYKVLYNLVPGISFIRYPVKYLFLTTFCLSILAGLGMEEIMRIFDFAKEKFKKTSMVFIPIFIFIISFTILGYLFIQRIFDIFAQKYPQNIPFYFFYLLARIMEFNLQSLLALSAYFFILIILFFIASRGQVKRGIFLGIIILVTIADLFSNNSSMNISIASSSLSEIPENYRILLKENGLYRFLYTPEMEKENIVIYGENYAAALANSKDNFAANRHIPYHLFDFYGYESVKPLRFFKFYHQEFRNEKIKENARYLDLFNIKYLVTTQEVELKHFKLLRHKTKYAQDVYLYQNQKVFPRAYLLDRAFRPNLKIGKVKIMKYLPTEIEINASLNEPGSLFLSEAYYPGWKAYVDGKKSQIKLANDLFRSVSLSPGKHQVKFVYDPLLFKIGAAISLFTLLGLGMCFIFFGRKR</sequence>
<keyword evidence="1" id="KW-0472">Membrane</keyword>
<feature type="transmembrane region" description="Helical" evidence="1">
    <location>
        <begin position="190"/>
        <end position="208"/>
    </location>
</feature>
<feature type="transmembrane region" description="Helical" evidence="1">
    <location>
        <begin position="43"/>
        <end position="66"/>
    </location>
</feature>